<dbReference type="GO" id="GO:0005829">
    <property type="term" value="C:cytosol"/>
    <property type="evidence" value="ECO:0007669"/>
    <property type="project" value="TreeGrafter"/>
</dbReference>
<evidence type="ECO:0000313" key="11">
    <source>
        <dbReference type="Proteomes" id="UP000507470"/>
    </source>
</evidence>
<evidence type="ECO:0000256" key="6">
    <source>
        <dbReference type="ARBA" id="ARBA00032298"/>
    </source>
</evidence>
<comment type="function">
    <text evidence="7">E3 ubiquitin-protein ligase which accepts ubiquitin from specific E2 ubiquitin-conjugating enzymes, and transfers it to substrates, generally promoting their degradation by the proteasome. Independently of its E3 ubiquitin-protein ligase activity, acts as an inhibitor of CPSF3 endonuclease activity by blocking CPSF3 active site.</text>
</comment>
<dbReference type="GO" id="GO:0000209">
    <property type="term" value="P:protein polyubiquitination"/>
    <property type="evidence" value="ECO:0007669"/>
    <property type="project" value="TreeGrafter"/>
</dbReference>
<dbReference type="PANTHER" id="PTHR31531:SF2">
    <property type="entry name" value="E3 UBIQUITIN-PROTEIN LIGASE E3D"/>
    <property type="match status" value="1"/>
</dbReference>
<dbReference type="GO" id="GO:0043161">
    <property type="term" value="P:proteasome-mediated ubiquitin-dependent protein catabolic process"/>
    <property type="evidence" value="ECO:0007669"/>
    <property type="project" value="TreeGrafter"/>
</dbReference>
<accession>A0A6J8DTW6</accession>
<dbReference type="PANTHER" id="PTHR31531">
    <property type="entry name" value="E3 UBIQUITIN-PROTEIN LIGASE E3D FAMILY MEMBER"/>
    <property type="match status" value="1"/>
</dbReference>
<keyword evidence="11" id="KW-1185">Reference proteome</keyword>
<dbReference type="EMBL" id="CACVKT020007868">
    <property type="protein sequence ID" value="CAC5411516.1"/>
    <property type="molecule type" value="Genomic_DNA"/>
</dbReference>
<dbReference type="GO" id="GO:0061630">
    <property type="term" value="F:ubiquitin protein ligase activity"/>
    <property type="evidence" value="ECO:0007669"/>
    <property type="project" value="UniProtKB-EC"/>
</dbReference>
<gene>
    <name evidence="10" type="ORF">MCOR_44601</name>
</gene>
<dbReference type="GO" id="GO:0000151">
    <property type="term" value="C:ubiquitin ligase complex"/>
    <property type="evidence" value="ECO:0007669"/>
    <property type="project" value="TreeGrafter"/>
</dbReference>
<evidence type="ECO:0000313" key="10">
    <source>
        <dbReference type="EMBL" id="CAC5411516.1"/>
    </source>
</evidence>
<dbReference type="Pfam" id="PF09814">
    <property type="entry name" value="HECT_2"/>
    <property type="match status" value="1"/>
</dbReference>
<evidence type="ECO:0000256" key="5">
    <source>
        <dbReference type="ARBA" id="ARBA00032234"/>
    </source>
</evidence>
<organism evidence="10 11">
    <name type="scientific">Mytilus coruscus</name>
    <name type="common">Sea mussel</name>
    <dbReference type="NCBI Taxonomy" id="42192"/>
    <lineage>
        <taxon>Eukaryota</taxon>
        <taxon>Metazoa</taxon>
        <taxon>Spiralia</taxon>
        <taxon>Lophotrochozoa</taxon>
        <taxon>Mollusca</taxon>
        <taxon>Bivalvia</taxon>
        <taxon>Autobranchia</taxon>
        <taxon>Pteriomorphia</taxon>
        <taxon>Mytilida</taxon>
        <taxon>Mytiloidea</taxon>
        <taxon>Mytilidae</taxon>
        <taxon>Mytilinae</taxon>
        <taxon>Mytilus</taxon>
    </lineage>
</organism>
<dbReference type="Proteomes" id="UP000507470">
    <property type="component" value="Unassembled WGS sequence"/>
</dbReference>
<dbReference type="InterPro" id="IPR019193">
    <property type="entry name" value="UBQ-conj_enz_E2-bd_prot"/>
</dbReference>
<evidence type="ECO:0000256" key="9">
    <source>
        <dbReference type="SAM" id="MobiDB-lite"/>
    </source>
</evidence>
<evidence type="ECO:0000256" key="8">
    <source>
        <dbReference type="ARBA" id="ARBA00064185"/>
    </source>
</evidence>
<evidence type="ECO:0000256" key="3">
    <source>
        <dbReference type="ARBA" id="ARBA00013646"/>
    </source>
</evidence>
<dbReference type="GO" id="GO:0051865">
    <property type="term" value="P:protein autoubiquitination"/>
    <property type="evidence" value="ECO:0007669"/>
    <property type="project" value="TreeGrafter"/>
</dbReference>
<protein>
    <recommendedName>
        <fullName evidence="3">E3 ubiquitin-protein ligase E3D</fullName>
        <ecNumber evidence="2">2.3.2.26</ecNumber>
    </recommendedName>
    <alternativeName>
        <fullName evidence="6">HECT-type E3 ubiquitin transferase E3D</fullName>
    </alternativeName>
    <alternativeName>
        <fullName evidence="5">UbcH10-binding protein with a HECT-like domain</fullName>
    </alternativeName>
    <alternativeName>
        <fullName evidence="4">Ubiquitin-conjugating enzyme E2C-binding protein</fullName>
    </alternativeName>
</protein>
<keyword evidence="10" id="KW-0012">Acyltransferase</keyword>
<sequence length="517" mass="59421">MEETRTLLYSEFKQTLSSLNITVFDNRFKRTNKESVEVDVEKATVTVFDDDTETKFILSDVELCPLSCRGLNWKTIKPHKFESKQSCQREMVDKIQLYQDKCFCAKCDQKILRNHCFYKRVLPLPSENWSSSVDMWFCHKHGNDDTDYKSISLIPKSGECFVGTSYLLVRSTHLHVRDSHNGTVTCPRCHVEIGAKFVDRNKSNEMNGYAENPVYKIFSENVIFHKDDNLCWNESPVQNKEAFFAKMINEQSHTYTSFRLILSGEKENKKIQCLIWLIDPNMLIFEGEASSAKKEVKLKPLSVMKILYKCDISDTSRPKTARSTVFDQWASDNSVHGFHLPYVLCSSLISCLLKNTKQLPKSHRCLNSFLEEIYELKKNVCHLMNLVNSKPILTNKGTQVITTTSDASTQTDDFQITNKPEAVSIVTQIYPNSKDTAIQTFPPEVHSRDVERRIQSYPDIKNISKSHFQEKKGKSRVNGPQHQKMNRNNNNILLISSSLLKSMNTKDLINTSVSTNT</sequence>
<dbReference type="OrthoDB" id="66510at2759"/>
<keyword evidence="10" id="KW-0808">Transferase</keyword>
<name>A0A6J8DTW6_MYTCO</name>
<dbReference type="GO" id="GO:0030332">
    <property type="term" value="F:cyclin binding"/>
    <property type="evidence" value="ECO:0007669"/>
    <property type="project" value="TreeGrafter"/>
</dbReference>
<dbReference type="AlphaFoldDB" id="A0A6J8DTW6"/>
<dbReference type="EC" id="2.3.2.26" evidence="2"/>
<evidence type="ECO:0000256" key="2">
    <source>
        <dbReference type="ARBA" id="ARBA00012485"/>
    </source>
</evidence>
<reference evidence="10 11" key="1">
    <citation type="submission" date="2020-06" db="EMBL/GenBank/DDBJ databases">
        <authorList>
            <person name="Li R."/>
            <person name="Bekaert M."/>
        </authorList>
    </citation>
    <scope>NUCLEOTIDE SEQUENCE [LARGE SCALE GENOMIC DNA]</scope>
    <source>
        <strain evidence="11">wild</strain>
    </source>
</reference>
<evidence type="ECO:0000256" key="4">
    <source>
        <dbReference type="ARBA" id="ARBA00029737"/>
    </source>
</evidence>
<evidence type="ECO:0000256" key="7">
    <source>
        <dbReference type="ARBA" id="ARBA00053831"/>
    </source>
</evidence>
<feature type="region of interest" description="Disordered" evidence="9">
    <location>
        <begin position="466"/>
        <end position="486"/>
    </location>
</feature>
<comment type="catalytic activity">
    <reaction evidence="1">
        <text>S-ubiquitinyl-[E2 ubiquitin-conjugating enzyme]-L-cysteine + [acceptor protein]-L-lysine = [E2 ubiquitin-conjugating enzyme]-L-cysteine + N(6)-ubiquitinyl-[acceptor protein]-L-lysine.</text>
        <dbReference type="EC" id="2.3.2.26"/>
    </reaction>
</comment>
<dbReference type="GO" id="GO:0006513">
    <property type="term" value="P:protein monoubiquitination"/>
    <property type="evidence" value="ECO:0007669"/>
    <property type="project" value="TreeGrafter"/>
</dbReference>
<comment type="subunit">
    <text evidence="8">Interacts with UBE2C/UbcH10 (E2 ubiquitin-conjugating enzyme). In vitro, interacts with cyclin-B.</text>
</comment>
<dbReference type="GO" id="GO:0005634">
    <property type="term" value="C:nucleus"/>
    <property type="evidence" value="ECO:0007669"/>
    <property type="project" value="TreeGrafter"/>
</dbReference>
<evidence type="ECO:0000256" key="1">
    <source>
        <dbReference type="ARBA" id="ARBA00000885"/>
    </source>
</evidence>
<dbReference type="GO" id="GO:0031624">
    <property type="term" value="F:ubiquitin conjugating enzyme binding"/>
    <property type="evidence" value="ECO:0007669"/>
    <property type="project" value="TreeGrafter"/>
</dbReference>
<proteinExistence type="predicted"/>